<feature type="non-terminal residue" evidence="3">
    <location>
        <position position="291"/>
    </location>
</feature>
<dbReference type="SUPFAM" id="SSF53300">
    <property type="entry name" value="vWA-like"/>
    <property type="match status" value="1"/>
</dbReference>
<dbReference type="Gene3D" id="3.40.50.410">
    <property type="entry name" value="von Willebrand factor, type A domain"/>
    <property type="match status" value="1"/>
</dbReference>
<name>X1BJH0_9ZZZZ</name>
<dbReference type="InterPro" id="IPR002035">
    <property type="entry name" value="VWF_A"/>
</dbReference>
<organism evidence="3">
    <name type="scientific">marine sediment metagenome</name>
    <dbReference type="NCBI Taxonomy" id="412755"/>
    <lineage>
        <taxon>unclassified sequences</taxon>
        <taxon>metagenomes</taxon>
        <taxon>ecological metagenomes</taxon>
    </lineage>
</organism>
<feature type="region of interest" description="Disordered" evidence="1">
    <location>
        <begin position="1"/>
        <end position="31"/>
    </location>
</feature>
<dbReference type="AlphaFoldDB" id="X1BJH0"/>
<evidence type="ECO:0000256" key="1">
    <source>
        <dbReference type="SAM" id="MobiDB-lite"/>
    </source>
</evidence>
<gene>
    <name evidence="3" type="ORF">S01H4_39015</name>
</gene>
<dbReference type="Pfam" id="PF13519">
    <property type="entry name" value="VWA_2"/>
    <property type="match status" value="1"/>
</dbReference>
<sequence>NTFTMVGTGVRHGKEKIERKSPGRGGSKIEFPEDILEVMDNPLENKNLDKLKKDNNDELRQKAEDFAKNTPYSEFGAPAGQAGILIDGNPLATWYRGLAKDLIEIKIYEEKPGGQIPVYPEVWRLGEPIDELDIVQTLLNSPVIIPNITTRKWAKKIGQGHLTEKEIPDLLIVIDSSGSMKWNYLAKTSRGIYHTALLASFAALHFAANKGVRFSIINFSNRADICDWTNNYQKAEKVLLRYQGGGTQLPVKAIIKQSEKSERETLIFIITDFGIYNWGSAKKTLLDLSNK</sequence>
<comment type="caution">
    <text evidence="3">The sequence shown here is derived from an EMBL/GenBank/DDBJ whole genome shotgun (WGS) entry which is preliminary data.</text>
</comment>
<reference evidence="3" key="1">
    <citation type="journal article" date="2014" name="Front. Microbiol.">
        <title>High frequency of phylogenetically diverse reductive dehalogenase-homologous genes in deep subseafloor sedimentary metagenomes.</title>
        <authorList>
            <person name="Kawai M."/>
            <person name="Futagami T."/>
            <person name="Toyoda A."/>
            <person name="Takaki Y."/>
            <person name="Nishi S."/>
            <person name="Hori S."/>
            <person name="Arai W."/>
            <person name="Tsubouchi T."/>
            <person name="Morono Y."/>
            <person name="Uchiyama I."/>
            <person name="Ito T."/>
            <person name="Fujiyama A."/>
            <person name="Inagaki F."/>
            <person name="Takami H."/>
        </authorList>
    </citation>
    <scope>NUCLEOTIDE SEQUENCE</scope>
    <source>
        <strain evidence="3">Expedition CK06-06</strain>
    </source>
</reference>
<accession>X1BJH0</accession>
<feature type="domain" description="VWFA" evidence="2">
    <location>
        <begin position="170"/>
        <end position="272"/>
    </location>
</feature>
<proteinExistence type="predicted"/>
<dbReference type="InterPro" id="IPR036465">
    <property type="entry name" value="vWFA_dom_sf"/>
</dbReference>
<feature type="non-terminal residue" evidence="3">
    <location>
        <position position="1"/>
    </location>
</feature>
<evidence type="ECO:0000313" key="3">
    <source>
        <dbReference type="EMBL" id="GAG96019.1"/>
    </source>
</evidence>
<dbReference type="EMBL" id="BART01021091">
    <property type="protein sequence ID" value="GAG96019.1"/>
    <property type="molecule type" value="Genomic_DNA"/>
</dbReference>
<evidence type="ECO:0000259" key="2">
    <source>
        <dbReference type="Pfam" id="PF13519"/>
    </source>
</evidence>
<protein>
    <recommendedName>
        <fullName evidence="2">VWFA domain-containing protein</fullName>
    </recommendedName>
</protein>